<name>A0A2A5WKZ0_9GAMM</name>
<protein>
    <submittedName>
        <fullName evidence="2">Methyltransferase</fullName>
    </submittedName>
</protein>
<accession>A0A2A5WKZ0</accession>
<dbReference type="Proteomes" id="UP000219327">
    <property type="component" value="Unassembled WGS sequence"/>
</dbReference>
<dbReference type="EMBL" id="NTKD01000055">
    <property type="protein sequence ID" value="PDH36963.1"/>
    <property type="molecule type" value="Genomic_DNA"/>
</dbReference>
<keyword evidence="2" id="KW-0808">Transferase</keyword>
<keyword evidence="2" id="KW-0489">Methyltransferase</keyword>
<dbReference type="PIRSF" id="PIRSF031679">
    <property type="entry name" value="Mtase_Alr7345_prd"/>
    <property type="match status" value="1"/>
</dbReference>
<dbReference type="InterPro" id="IPR016980">
    <property type="entry name" value="S-AdoMet-dep_MeTrfase_Alr7345"/>
</dbReference>
<feature type="compositionally biased region" description="Basic and acidic residues" evidence="1">
    <location>
        <begin position="227"/>
        <end position="239"/>
    </location>
</feature>
<evidence type="ECO:0000313" key="3">
    <source>
        <dbReference type="Proteomes" id="UP000219327"/>
    </source>
</evidence>
<organism evidence="2 3">
    <name type="scientific">OM182 bacterium MED-G24</name>
    <dbReference type="NCBI Taxonomy" id="1986255"/>
    <lineage>
        <taxon>Bacteria</taxon>
        <taxon>Pseudomonadati</taxon>
        <taxon>Pseudomonadota</taxon>
        <taxon>Gammaproteobacteria</taxon>
        <taxon>OMG group</taxon>
        <taxon>OM182 clade</taxon>
    </lineage>
</organism>
<reference evidence="2 3" key="1">
    <citation type="submission" date="2017-08" db="EMBL/GenBank/DDBJ databases">
        <title>Fine stratification of microbial communities through a metagenomic profile of the photic zone.</title>
        <authorList>
            <person name="Haro-Moreno J.M."/>
            <person name="Lopez-Perez M."/>
            <person name="De La Torre J."/>
            <person name="Picazo A."/>
            <person name="Camacho A."/>
            <person name="Rodriguez-Valera F."/>
        </authorList>
    </citation>
    <scope>NUCLEOTIDE SEQUENCE [LARGE SCALE GENOMIC DNA]</scope>
    <source>
        <strain evidence="2">MED-G24</strain>
    </source>
</reference>
<dbReference type="SUPFAM" id="SSF53335">
    <property type="entry name" value="S-adenosyl-L-methionine-dependent methyltransferases"/>
    <property type="match status" value="1"/>
</dbReference>
<sequence>MAGQDLQTLIEAPHRRPANIARNAARHPVETLEFFGLAPDMTVLEILPAFGWYTEILAPYLADEGLLYVAHFSPDGILPYMPQALEMYEKISRRNPAIYGKVTVRHINPPHEVSVAPPGSVDLALTFRNVHNWIMSDQEDEYFKAFYQAVKPGGVLGVVEHRAKPGASMDSMHKTGYVTEDYVKEVATTAGFEFEDASEINANPQDTTDHPKGVWSLPPILQSGGEEPYRSIGESDRMTLKFRKPA</sequence>
<evidence type="ECO:0000256" key="1">
    <source>
        <dbReference type="SAM" id="MobiDB-lite"/>
    </source>
</evidence>
<evidence type="ECO:0000313" key="2">
    <source>
        <dbReference type="EMBL" id="PDH36963.1"/>
    </source>
</evidence>
<dbReference type="AlphaFoldDB" id="A0A2A5WKZ0"/>
<feature type="region of interest" description="Disordered" evidence="1">
    <location>
        <begin position="198"/>
        <end position="246"/>
    </location>
</feature>
<dbReference type="InterPro" id="IPR029063">
    <property type="entry name" value="SAM-dependent_MTases_sf"/>
</dbReference>
<proteinExistence type="predicted"/>
<comment type="caution">
    <text evidence="2">The sequence shown here is derived from an EMBL/GenBank/DDBJ whole genome shotgun (WGS) entry which is preliminary data.</text>
</comment>
<dbReference type="Gene3D" id="3.40.50.150">
    <property type="entry name" value="Vaccinia Virus protein VP39"/>
    <property type="match status" value="1"/>
</dbReference>
<gene>
    <name evidence="2" type="ORF">CNE99_08750</name>
</gene>
<dbReference type="GO" id="GO:0032259">
    <property type="term" value="P:methylation"/>
    <property type="evidence" value="ECO:0007669"/>
    <property type="project" value="UniProtKB-KW"/>
</dbReference>
<dbReference type="GO" id="GO:0008168">
    <property type="term" value="F:methyltransferase activity"/>
    <property type="evidence" value="ECO:0007669"/>
    <property type="project" value="UniProtKB-KW"/>
</dbReference>